<accession>A0A5C5WMB4</accession>
<dbReference type="PROSITE" id="PS00731">
    <property type="entry name" value="AP_NUCLEASE_F2_3"/>
    <property type="match status" value="1"/>
</dbReference>
<organism evidence="11 12">
    <name type="scientific">Thalassoglobus neptunius</name>
    <dbReference type="NCBI Taxonomy" id="1938619"/>
    <lineage>
        <taxon>Bacteria</taxon>
        <taxon>Pseudomonadati</taxon>
        <taxon>Planctomycetota</taxon>
        <taxon>Planctomycetia</taxon>
        <taxon>Planctomycetales</taxon>
        <taxon>Planctomycetaceae</taxon>
        <taxon>Thalassoglobus</taxon>
    </lineage>
</organism>
<dbReference type="InterPro" id="IPR001719">
    <property type="entry name" value="AP_endonuc_2"/>
</dbReference>
<dbReference type="PANTHER" id="PTHR21445">
    <property type="entry name" value="ENDONUCLEASE IV ENDODEOXYRIBONUCLEASE IV"/>
    <property type="match status" value="1"/>
</dbReference>
<protein>
    <recommendedName>
        <fullName evidence="9">Probable endonuclease 4</fullName>
        <ecNumber evidence="9">3.1.21.2</ecNumber>
    </recommendedName>
    <alternativeName>
        <fullName evidence="9">Endodeoxyribonuclease IV</fullName>
    </alternativeName>
    <alternativeName>
        <fullName evidence="9">Endonuclease IV</fullName>
    </alternativeName>
</protein>
<feature type="binding site" evidence="9">
    <location>
        <position position="144"/>
    </location>
    <ligand>
        <name>Zn(2+)</name>
        <dbReference type="ChEBI" id="CHEBI:29105"/>
        <label>2</label>
    </ligand>
</feature>
<dbReference type="CDD" id="cd00019">
    <property type="entry name" value="AP2Ec"/>
    <property type="match status" value="1"/>
</dbReference>
<keyword evidence="2 9" id="KW-0540">Nuclease</keyword>
<dbReference type="PROSITE" id="PS00730">
    <property type="entry name" value="AP_NUCLEASE_F2_2"/>
    <property type="match status" value="1"/>
</dbReference>
<evidence type="ECO:0000256" key="6">
    <source>
        <dbReference type="ARBA" id="ARBA00022801"/>
    </source>
</evidence>
<dbReference type="HAMAP" id="MF_00152">
    <property type="entry name" value="Nfo"/>
    <property type="match status" value="1"/>
</dbReference>
<comment type="function">
    <text evidence="9">Endonuclease IV plays a role in DNA repair. It cleaves phosphodiester bonds at apurinic or apyrimidinic (AP) sites, generating a 3'-hydroxyl group and a 5'-terminal sugar phosphate.</text>
</comment>
<evidence type="ECO:0000256" key="4">
    <source>
        <dbReference type="ARBA" id="ARBA00022759"/>
    </source>
</evidence>
<feature type="binding site" evidence="9">
    <location>
        <position position="230"/>
    </location>
    <ligand>
        <name>Zn(2+)</name>
        <dbReference type="ChEBI" id="CHEBI:29105"/>
        <label>3</label>
    </ligand>
</feature>
<proteinExistence type="inferred from homology"/>
<feature type="binding site" evidence="9">
    <location>
        <position position="67"/>
    </location>
    <ligand>
        <name>Zn(2+)</name>
        <dbReference type="ChEBI" id="CHEBI:29105"/>
        <label>1</label>
    </ligand>
</feature>
<name>A0A5C5WMB4_9PLAN</name>
<dbReference type="Gene3D" id="3.20.20.150">
    <property type="entry name" value="Divalent-metal-dependent TIM barrel enzymes"/>
    <property type="match status" value="1"/>
</dbReference>
<gene>
    <name evidence="9 11" type="primary">nfo</name>
    <name evidence="11" type="ORF">KOR42_32490</name>
</gene>
<keyword evidence="3 9" id="KW-0479">Metal-binding</keyword>
<feature type="binding site" evidence="9">
    <location>
        <position position="181"/>
    </location>
    <ligand>
        <name>Zn(2+)</name>
        <dbReference type="ChEBI" id="CHEBI:29105"/>
        <label>3</label>
    </ligand>
</feature>
<evidence type="ECO:0000256" key="8">
    <source>
        <dbReference type="ARBA" id="ARBA00023204"/>
    </source>
</evidence>
<keyword evidence="12" id="KW-1185">Reference proteome</keyword>
<dbReference type="SMART" id="SM00518">
    <property type="entry name" value="AP2Ec"/>
    <property type="match status" value="1"/>
</dbReference>
<feature type="binding site" evidence="9">
    <location>
        <position position="228"/>
    </location>
    <ligand>
        <name>Zn(2+)</name>
        <dbReference type="ChEBI" id="CHEBI:29105"/>
        <label>3</label>
    </ligand>
</feature>
<dbReference type="GO" id="GO:0008270">
    <property type="term" value="F:zinc ion binding"/>
    <property type="evidence" value="ECO:0007669"/>
    <property type="project" value="UniProtKB-UniRule"/>
</dbReference>
<comment type="similarity">
    <text evidence="1 9">Belongs to the AP endonuclease 2 family.</text>
</comment>
<dbReference type="AlphaFoldDB" id="A0A5C5WMB4"/>
<feature type="binding site" evidence="9">
    <location>
        <position position="144"/>
    </location>
    <ligand>
        <name>Zn(2+)</name>
        <dbReference type="ChEBI" id="CHEBI:29105"/>
        <label>1</label>
    </ligand>
</feature>
<sequence>MPLFGSHLSIAGGYYKAANAAGALGMDTVQIFTKNNNQWKAKPLTDEDADLFRAAVEENGLKSPCSHDSYLINLASPDDELWEKSLNAYVIELERAEKLGLAGVVMHPGSYLKSSEEEGLAKVIDGLNEAHRRTKGFQVQTWVEATAGQGTNLGYRFEHLGKILREAEDGERFGVCLDTCHIFAAGYGLKTSEEYEETMQQLDEHVGIPNVRAMHLNDSKKEQGSRVDRHDHIGEGFLGLEPFRFLLNDSRFQSLPMYLETKKEKREGEEMDAVNLRVLKSLIDS</sequence>
<evidence type="ECO:0000313" key="12">
    <source>
        <dbReference type="Proteomes" id="UP000317243"/>
    </source>
</evidence>
<dbReference type="PANTHER" id="PTHR21445:SF0">
    <property type="entry name" value="APURINIC-APYRIMIDINIC ENDONUCLEASE"/>
    <property type="match status" value="1"/>
</dbReference>
<dbReference type="Pfam" id="PF01261">
    <property type="entry name" value="AP_endonuc_2"/>
    <property type="match status" value="1"/>
</dbReference>
<dbReference type="InterPro" id="IPR018246">
    <property type="entry name" value="AP_endonuc_F2_Zn_BS"/>
</dbReference>
<evidence type="ECO:0000256" key="9">
    <source>
        <dbReference type="HAMAP-Rule" id="MF_00152"/>
    </source>
</evidence>
<comment type="catalytic activity">
    <reaction evidence="9">
        <text>Endonucleolytic cleavage to 5'-phosphooligonucleotide end-products.</text>
        <dbReference type="EC" id="3.1.21.2"/>
    </reaction>
</comment>
<dbReference type="InterPro" id="IPR013022">
    <property type="entry name" value="Xyl_isomerase-like_TIM-brl"/>
</dbReference>
<dbReference type="Proteomes" id="UP000317243">
    <property type="component" value="Unassembled WGS sequence"/>
</dbReference>
<dbReference type="EC" id="3.1.21.2" evidence="9"/>
<evidence type="ECO:0000256" key="1">
    <source>
        <dbReference type="ARBA" id="ARBA00005340"/>
    </source>
</evidence>
<keyword evidence="4 9" id="KW-0255">Endonuclease</keyword>
<evidence type="ECO:0000256" key="2">
    <source>
        <dbReference type="ARBA" id="ARBA00022722"/>
    </source>
</evidence>
<evidence type="ECO:0000313" key="11">
    <source>
        <dbReference type="EMBL" id="TWT51966.1"/>
    </source>
</evidence>
<evidence type="ECO:0000256" key="7">
    <source>
        <dbReference type="ARBA" id="ARBA00022833"/>
    </source>
</evidence>
<feature type="binding site" evidence="9">
    <location>
        <position position="107"/>
    </location>
    <ligand>
        <name>Zn(2+)</name>
        <dbReference type="ChEBI" id="CHEBI:29105"/>
        <label>1</label>
    </ligand>
</feature>
<dbReference type="PROSITE" id="PS51432">
    <property type="entry name" value="AP_NUCLEASE_F2_4"/>
    <property type="match status" value="1"/>
</dbReference>
<dbReference type="SUPFAM" id="SSF51658">
    <property type="entry name" value="Xylose isomerase-like"/>
    <property type="match status" value="1"/>
</dbReference>
<evidence type="ECO:0000256" key="3">
    <source>
        <dbReference type="ARBA" id="ARBA00022723"/>
    </source>
</evidence>
<feature type="binding site" evidence="9">
    <location>
        <position position="260"/>
    </location>
    <ligand>
        <name>Zn(2+)</name>
        <dbReference type="ChEBI" id="CHEBI:29105"/>
        <label>2</label>
    </ligand>
</feature>
<comment type="cofactor">
    <cofactor evidence="9">
        <name>Zn(2+)</name>
        <dbReference type="ChEBI" id="CHEBI:29105"/>
    </cofactor>
    <text evidence="9">Binds 3 Zn(2+) ions.</text>
</comment>
<dbReference type="GO" id="GO:0008081">
    <property type="term" value="F:phosphoric diester hydrolase activity"/>
    <property type="evidence" value="ECO:0007669"/>
    <property type="project" value="TreeGrafter"/>
</dbReference>
<feature type="domain" description="Xylose isomerase-like TIM barrel" evidence="10">
    <location>
        <begin position="20"/>
        <end position="280"/>
    </location>
</feature>
<dbReference type="GO" id="GO:0008833">
    <property type="term" value="F:deoxyribonuclease IV (phage-T4-induced) activity"/>
    <property type="evidence" value="ECO:0007669"/>
    <property type="project" value="UniProtKB-UniRule"/>
</dbReference>
<keyword evidence="7 9" id="KW-0862">Zinc</keyword>
<keyword evidence="5 9" id="KW-0227">DNA damage</keyword>
<dbReference type="FunFam" id="3.20.20.150:FF:000001">
    <property type="entry name" value="Probable endonuclease 4"/>
    <property type="match status" value="1"/>
</dbReference>
<dbReference type="NCBIfam" id="TIGR00587">
    <property type="entry name" value="nfo"/>
    <property type="match status" value="1"/>
</dbReference>
<dbReference type="GO" id="GO:0006284">
    <property type="term" value="P:base-excision repair"/>
    <property type="evidence" value="ECO:0007669"/>
    <property type="project" value="TreeGrafter"/>
</dbReference>
<dbReference type="EMBL" id="SIHI01000009">
    <property type="protein sequence ID" value="TWT51966.1"/>
    <property type="molecule type" value="Genomic_DNA"/>
</dbReference>
<feature type="binding site" evidence="9">
    <location>
        <position position="215"/>
    </location>
    <ligand>
        <name>Zn(2+)</name>
        <dbReference type="ChEBI" id="CHEBI:29105"/>
        <label>2</label>
    </ligand>
</feature>
<dbReference type="GO" id="GO:0003906">
    <property type="term" value="F:DNA-(apurinic or apyrimidinic site) endonuclease activity"/>
    <property type="evidence" value="ECO:0007669"/>
    <property type="project" value="TreeGrafter"/>
</dbReference>
<dbReference type="RefSeq" id="WP_146510724.1">
    <property type="nucleotide sequence ID" value="NZ_SIHI01000009.1"/>
</dbReference>
<keyword evidence="8 9" id="KW-0234">DNA repair</keyword>
<dbReference type="PROSITE" id="PS00729">
    <property type="entry name" value="AP_NUCLEASE_F2_1"/>
    <property type="match status" value="1"/>
</dbReference>
<dbReference type="OrthoDB" id="9805666at2"/>
<keyword evidence="6 9" id="KW-0378">Hydrolase</keyword>
<feature type="binding site" evidence="9">
    <location>
        <position position="178"/>
    </location>
    <ligand>
        <name>Zn(2+)</name>
        <dbReference type="ChEBI" id="CHEBI:29105"/>
        <label>2</label>
    </ligand>
</feature>
<comment type="caution">
    <text evidence="11">The sequence shown here is derived from an EMBL/GenBank/DDBJ whole genome shotgun (WGS) entry which is preliminary data.</text>
</comment>
<evidence type="ECO:0000256" key="5">
    <source>
        <dbReference type="ARBA" id="ARBA00022763"/>
    </source>
</evidence>
<dbReference type="GO" id="GO:0003677">
    <property type="term" value="F:DNA binding"/>
    <property type="evidence" value="ECO:0007669"/>
    <property type="project" value="InterPro"/>
</dbReference>
<reference evidence="11 12" key="1">
    <citation type="submission" date="2019-02" db="EMBL/GenBank/DDBJ databases">
        <title>Deep-cultivation of Planctomycetes and their phenomic and genomic characterization uncovers novel biology.</title>
        <authorList>
            <person name="Wiegand S."/>
            <person name="Jogler M."/>
            <person name="Boedeker C."/>
            <person name="Pinto D."/>
            <person name="Vollmers J."/>
            <person name="Rivas-Marin E."/>
            <person name="Kohn T."/>
            <person name="Peeters S.H."/>
            <person name="Heuer A."/>
            <person name="Rast P."/>
            <person name="Oberbeckmann S."/>
            <person name="Bunk B."/>
            <person name="Jeske O."/>
            <person name="Meyerdierks A."/>
            <person name="Storesund J.E."/>
            <person name="Kallscheuer N."/>
            <person name="Luecker S."/>
            <person name="Lage O.M."/>
            <person name="Pohl T."/>
            <person name="Merkel B.J."/>
            <person name="Hornburger P."/>
            <person name="Mueller R.-W."/>
            <person name="Bruemmer F."/>
            <person name="Labrenz M."/>
            <person name="Spormann A.M."/>
            <person name="Op Den Camp H."/>
            <person name="Overmann J."/>
            <person name="Amann R."/>
            <person name="Jetten M.S.M."/>
            <person name="Mascher T."/>
            <person name="Medema M.H."/>
            <person name="Devos D.P."/>
            <person name="Kaster A.-K."/>
            <person name="Ovreas L."/>
            <person name="Rohde M."/>
            <person name="Galperin M.Y."/>
            <person name="Jogler C."/>
        </authorList>
    </citation>
    <scope>NUCLEOTIDE SEQUENCE [LARGE SCALE GENOMIC DNA]</scope>
    <source>
        <strain evidence="11 12">KOR42</strain>
    </source>
</reference>
<dbReference type="InterPro" id="IPR036237">
    <property type="entry name" value="Xyl_isomerase-like_sf"/>
</dbReference>
<evidence type="ECO:0000259" key="10">
    <source>
        <dbReference type="Pfam" id="PF01261"/>
    </source>
</evidence>